<dbReference type="InterPro" id="IPR018062">
    <property type="entry name" value="HTH_AraC-typ_CS"/>
</dbReference>
<protein>
    <submittedName>
        <fullName evidence="5">AraC family transcriptional regulator</fullName>
    </submittedName>
</protein>
<dbReference type="InterPro" id="IPR035418">
    <property type="entry name" value="AraC-bd_2"/>
</dbReference>
<proteinExistence type="predicted"/>
<keyword evidence="2" id="KW-0238">DNA-binding</keyword>
<dbReference type="RefSeq" id="WP_007238569.1">
    <property type="nucleotide sequence ID" value="NZ_BAFB01000103.1"/>
</dbReference>
<keyword evidence="6" id="KW-1185">Reference proteome</keyword>
<dbReference type="InterPro" id="IPR050204">
    <property type="entry name" value="AraC_XylS_family_regulators"/>
</dbReference>
<evidence type="ECO:0000259" key="4">
    <source>
        <dbReference type="PROSITE" id="PS01124"/>
    </source>
</evidence>
<sequence>MTADAPTGLDDNVIAAWKRALGAAEPDTSMTLRGKRGIEQYSRAFGRATVRDPEAFSVTVFYRPLSIIHTLCELSTPRRTERTAEDVAAQADQPLVIAAVHRLRGTLHLTQYGTEKRYGSDQLVLTSTASPFVGRFDTVCESVMLMIPAERMAPELNSTTGHVLPSVATSTFGLATAGFVRALAVEAAAQGRQIDEDDELAAISLIRNTLGHDTALPTHNSRAVLAAAREAIDRHFADPDFTADSLAELLEIGRRQLYRHFSGSGQTPAQCISDRRLEHARHLVDTHPAMTVDAIARRSGFTSSATLRNRFRQEFGTSLREYQLSRQHRLDVTEGEDGVRRRDTHAWM</sequence>
<dbReference type="Pfam" id="PF12833">
    <property type="entry name" value="HTH_18"/>
    <property type="match status" value="1"/>
</dbReference>
<evidence type="ECO:0000256" key="1">
    <source>
        <dbReference type="ARBA" id="ARBA00023015"/>
    </source>
</evidence>
<evidence type="ECO:0000256" key="3">
    <source>
        <dbReference type="ARBA" id="ARBA00023163"/>
    </source>
</evidence>
<dbReference type="PANTHER" id="PTHR46796:SF6">
    <property type="entry name" value="ARAC SUBFAMILY"/>
    <property type="match status" value="1"/>
</dbReference>
<comment type="caution">
    <text evidence="5">The sequence shown here is derived from an EMBL/GenBank/DDBJ whole genome shotgun (WGS) entry which is preliminary data.</text>
</comment>
<dbReference type="Gene3D" id="1.10.10.60">
    <property type="entry name" value="Homeodomain-like"/>
    <property type="match status" value="1"/>
</dbReference>
<dbReference type="Proteomes" id="UP000005038">
    <property type="component" value="Unassembled WGS sequence"/>
</dbReference>
<dbReference type="AlphaFoldDB" id="H5TLH4"/>
<accession>H5TLH4</accession>
<dbReference type="PROSITE" id="PS00041">
    <property type="entry name" value="HTH_ARAC_FAMILY_1"/>
    <property type="match status" value="1"/>
</dbReference>
<evidence type="ECO:0000313" key="6">
    <source>
        <dbReference type="Proteomes" id="UP000005038"/>
    </source>
</evidence>
<name>H5TLH4_GORO1</name>
<dbReference type="InterPro" id="IPR009057">
    <property type="entry name" value="Homeodomain-like_sf"/>
</dbReference>
<dbReference type="OrthoDB" id="4378430at2"/>
<keyword evidence="3" id="KW-0804">Transcription</keyword>
<dbReference type="GO" id="GO:0003700">
    <property type="term" value="F:DNA-binding transcription factor activity"/>
    <property type="evidence" value="ECO:0007669"/>
    <property type="project" value="InterPro"/>
</dbReference>
<dbReference type="SMART" id="SM00342">
    <property type="entry name" value="HTH_ARAC"/>
    <property type="match status" value="1"/>
</dbReference>
<dbReference type="STRING" id="1108044.GOOTI_103_00170"/>
<dbReference type="SUPFAM" id="SSF46689">
    <property type="entry name" value="Homeodomain-like"/>
    <property type="match status" value="1"/>
</dbReference>
<dbReference type="InterPro" id="IPR018060">
    <property type="entry name" value="HTH_AraC"/>
</dbReference>
<evidence type="ECO:0000256" key="2">
    <source>
        <dbReference type="ARBA" id="ARBA00023125"/>
    </source>
</evidence>
<feature type="domain" description="HTH araC/xylS-type" evidence="4">
    <location>
        <begin position="226"/>
        <end position="325"/>
    </location>
</feature>
<dbReference type="GO" id="GO:0043565">
    <property type="term" value="F:sequence-specific DNA binding"/>
    <property type="evidence" value="ECO:0007669"/>
    <property type="project" value="InterPro"/>
</dbReference>
<dbReference type="EMBL" id="BAFB01000103">
    <property type="protein sequence ID" value="GAB34332.1"/>
    <property type="molecule type" value="Genomic_DNA"/>
</dbReference>
<keyword evidence="1" id="KW-0805">Transcription regulation</keyword>
<evidence type="ECO:0000313" key="5">
    <source>
        <dbReference type="EMBL" id="GAB34332.1"/>
    </source>
</evidence>
<dbReference type="PANTHER" id="PTHR46796">
    <property type="entry name" value="HTH-TYPE TRANSCRIPTIONAL ACTIVATOR RHAS-RELATED"/>
    <property type="match status" value="1"/>
</dbReference>
<dbReference type="PROSITE" id="PS01124">
    <property type="entry name" value="HTH_ARAC_FAMILY_2"/>
    <property type="match status" value="1"/>
</dbReference>
<organism evidence="5 6">
    <name type="scientific">Gordonia otitidis (strain DSM 44809 / CCUG 52243 / JCM 12355 / NBRC 100426 / IFM 10032)</name>
    <dbReference type="NCBI Taxonomy" id="1108044"/>
    <lineage>
        <taxon>Bacteria</taxon>
        <taxon>Bacillati</taxon>
        <taxon>Actinomycetota</taxon>
        <taxon>Actinomycetes</taxon>
        <taxon>Mycobacteriales</taxon>
        <taxon>Gordoniaceae</taxon>
        <taxon>Gordonia</taxon>
    </lineage>
</organism>
<reference evidence="5" key="1">
    <citation type="submission" date="2012-02" db="EMBL/GenBank/DDBJ databases">
        <title>Whole genome shotgun sequence of Gordonia otitidis NBRC 100426.</title>
        <authorList>
            <person name="Yoshida I."/>
            <person name="Hosoyama A."/>
            <person name="Tsuchikane K."/>
            <person name="Katsumata H."/>
            <person name="Yamazaki S."/>
            <person name="Fujita N."/>
        </authorList>
    </citation>
    <scope>NUCLEOTIDE SEQUENCE [LARGE SCALE GENOMIC DNA]</scope>
    <source>
        <strain evidence="5">NBRC 100426</strain>
    </source>
</reference>
<dbReference type="Pfam" id="PF14525">
    <property type="entry name" value="AraC_binding_2"/>
    <property type="match status" value="1"/>
</dbReference>
<gene>
    <name evidence="5" type="ORF">GOOTI_103_00170</name>
</gene>